<dbReference type="Proteomes" id="UP000053095">
    <property type="component" value="Unassembled WGS sequence"/>
</dbReference>
<organism evidence="1 2">
    <name type="scientific">Talaromyces pinophilus</name>
    <name type="common">Penicillium pinophilum</name>
    <dbReference type="NCBI Taxonomy" id="128442"/>
    <lineage>
        <taxon>Eukaryota</taxon>
        <taxon>Fungi</taxon>
        <taxon>Dikarya</taxon>
        <taxon>Ascomycota</taxon>
        <taxon>Pezizomycotina</taxon>
        <taxon>Eurotiomycetes</taxon>
        <taxon>Eurotiomycetidae</taxon>
        <taxon>Eurotiales</taxon>
        <taxon>Trichocomaceae</taxon>
        <taxon>Talaromyces</taxon>
        <taxon>Talaromyces sect. Talaromyces</taxon>
    </lineage>
</organism>
<evidence type="ECO:0000313" key="1">
    <source>
        <dbReference type="EMBL" id="GAM42493.1"/>
    </source>
</evidence>
<dbReference type="AlphaFoldDB" id="A0A478ECF4"/>
<sequence length="132" mass="15113">MTVAEIARELGYTHFCGILAPFVYQCIPHRVLASLQKDFHNLIRKDLQKQKCRIADFRLPDLVVLTEMKEPLMWFPLKPSPVKGVRGYLYLLDGRDLLVKSFGVSDDGSAKLYRISRSGVLEIEEAITFVRT</sequence>
<reference evidence="2" key="1">
    <citation type="journal article" date="2015" name="Genome Announc.">
        <title>Draft genome sequence of Talaromyces cellulolyticus strain Y-94, a source of lignocellulosic biomass-degrading enzymes.</title>
        <authorList>
            <person name="Fujii T."/>
            <person name="Koike H."/>
            <person name="Sawayama S."/>
            <person name="Yano S."/>
            <person name="Inoue H."/>
        </authorList>
    </citation>
    <scope>NUCLEOTIDE SEQUENCE [LARGE SCALE GENOMIC DNA]</scope>
    <source>
        <strain evidence="2">Y-94</strain>
    </source>
</reference>
<evidence type="ECO:0000313" key="2">
    <source>
        <dbReference type="Proteomes" id="UP000053095"/>
    </source>
</evidence>
<gene>
    <name evidence="1" type="ORF">TCE0_044r16524</name>
</gene>
<name>A0A478ECF4_TALPI</name>
<dbReference type="EMBL" id="DF933840">
    <property type="protein sequence ID" value="GAM42493.1"/>
    <property type="molecule type" value="Genomic_DNA"/>
</dbReference>
<protein>
    <submittedName>
        <fullName evidence="1">Uncharacterized protein</fullName>
    </submittedName>
</protein>
<keyword evidence="2" id="KW-1185">Reference proteome</keyword>
<proteinExistence type="predicted"/>
<accession>A0A478ECF4</accession>